<sequence>MRSADGTRIHVEVFGPEHGYPIVLSHGVCCGIRFWSHQIADLSENYRVIAFDHRGHGLSARPARAAHTIQRLGDDLAAVLRSTLHSGERALLAGHSMGGITIQAWADQYPADVARFADATALINTSPGELAEGLTTPPAGSRMPESMTALMTSLSGLMIETFGGTPVPVRLPLRSALLSPLAIGSTATPAARALIQELILTTPATTRGHFIRTLAALRTEQLDHSRLTAPTLVIGSTDDRLLPMSHSIRLESLLPNPLGVQELPGGHCGPVEQPTVITAALHQLAQKARESTSA</sequence>
<evidence type="ECO:0000313" key="3">
    <source>
        <dbReference type="Proteomes" id="UP000586827"/>
    </source>
</evidence>
<dbReference type="InterPro" id="IPR000073">
    <property type="entry name" value="AB_hydrolase_1"/>
</dbReference>
<evidence type="ECO:0000259" key="1">
    <source>
        <dbReference type="Pfam" id="PF00561"/>
    </source>
</evidence>
<dbReference type="Gene3D" id="3.40.50.1820">
    <property type="entry name" value="alpha/beta hydrolase"/>
    <property type="match status" value="1"/>
</dbReference>
<proteinExistence type="predicted"/>
<dbReference type="SUPFAM" id="SSF53474">
    <property type="entry name" value="alpha/beta-Hydrolases"/>
    <property type="match status" value="1"/>
</dbReference>
<dbReference type="Proteomes" id="UP000586827">
    <property type="component" value="Unassembled WGS sequence"/>
</dbReference>
<dbReference type="EMBL" id="JABELX010000005">
    <property type="protein sequence ID" value="NNH71196.1"/>
    <property type="molecule type" value="Genomic_DNA"/>
</dbReference>
<dbReference type="GO" id="GO:0016787">
    <property type="term" value="F:hydrolase activity"/>
    <property type="evidence" value="ECO:0007669"/>
    <property type="project" value="UniProtKB-KW"/>
</dbReference>
<comment type="caution">
    <text evidence="2">The sequence shown here is derived from an EMBL/GenBank/DDBJ whole genome shotgun (WGS) entry which is preliminary data.</text>
</comment>
<dbReference type="AlphaFoldDB" id="A0A849C147"/>
<dbReference type="InterPro" id="IPR050266">
    <property type="entry name" value="AB_hydrolase_sf"/>
</dbReference>
<dbReference type="InterPro" id="IPR029058">
    <property type="entry name" value="AB_hydrolase_fold"/>
</dbReference>
<dbReference type="Pfam" id="PF00561">
    <property type="entry name" value="Abhydrolase_1"/>
    <property type="match status" value="1"/>
</dbReference>
<name>A0A849C147_9NOCA</name>
<keyword evidence="3" id="KW-1185">Reference proteome</keyword>
<organism evidence="2 3">
    <name type="scientific">Nocardia uniformis</name>
    <dbReference type="NCBI Taxonomy" id="53432"/>
    <lineage>
        <taxon>Bacteria</taxon>
        <taxon>Bacillati</taxon>
        <taxon>Actinomycetota</taxon>
        <taxon>Actinomycetes</taxon>
        <taxon>Mycobacteriales</taxon>
        <taxon>Nocardiaceae</taxon>
        <taxon>Nocardia</taxon>
    </lineage>
</organism>
<accession>A0A849C147</accession>
<reference evidence="2 3" key="1">
    <citation type="submission" date="2020-05" db="EMBL/GenBank/DDBJ databases">
        <title>MicrobeNet Type strains.</title>
        <authorList>
            <person name="Nicholson A.C."/>
        </authorList>
    </citation>
    <scope>NUCLEOTIDE SEQUENCE [LARGE SCALE GENOMIC DNA]</scope>
    <source>
        <strain evidence="2 3">JCM 3224</strain>
    </source>
</reference>
<dbReference type="PANTHER" id="PTHR43798">
    <property type="entry name" value="MONOACYLGLYCEROL LIPASE"/>
    <property type="match status" value="1"/>
</dbReference>
<gene>
    <name evidence="2" type="ORF">HLB23_15195</name>
</gene>
<feature type="domain" description="AB hydrolase-1" evidence="1">
    <location>
        <begin position="20"/>
        <end position="272"/>
    </location>
</feature>
<keyword evidence="2" id="KW-0378">Hydrolase</keyword>
<evidence type="ECO:0000313" key="2">
    <source>
        <dbReference type="EMBL" id="NNH71196.1"/>
    </source>
</evidence>
<protein>
    <submittedName>
        <fullName evidence="2">Alpha/beta hydrolase</fullName>
    </submittedName>
</protein>